<keyword evidence="3" id="KW-1185">Reference proteome</keyword>
<reference evidence="2 3" key="1">
    <citation type="submission" date="2018-11" db="EMBL/GenBank/DDBJ databases">
        <title>Complete genome sequence of Paenibacillus baekrokdamisoli strain KCTC 33723.</title>
        <authorList>
            <person name="Kang S.W."/>
            <person name="Lee K.C."/>
            <person name="Kim K.K."/>
            <person name="Kim J.S."/>
            <person name="Kim D.S."/>
            <person name="Ko S.H."/>
            <person name="Yang S.H."/>
            <person name="Lee J.S."/>
        </authorList>
    </citation>
    <scope>NUCLEOTIDE SEQUENCE [LARGE SCALE GENOMIC DNA]</scope>
    <source>
        <strain evidence="2 3">KCTC 33723</strain>
    </source>
</reference>
<proteinExistence type="predicted"/>
<dbReference type="InterPro" id="IPR051049">
    <property type="entry name" value="Dienelactone_hydrolase-like"/>
</dbReference>
<dbReference type="PANTHER" id="PTHR46623">
    <property type="entry name" value="CARBOXYMETHYLENEBUTENOLIDASE-RELATED"/>
    <property type="match status" value="1"/>
</dbReference>
<dbReference type="RefSeq" id="WP_125657210.1">
    <property type="nucleotide sequence ID" value="NZ_AP019308.1"/>
</dbReference>
<sequence length="276" mass="30891">MKLETEWIRYGDNGEYSGYVARWGGVKEPMPSIIVLQEIWGVDEHIQDVTRRLAQAGYVAFAPDLFARHGVRPEPLRSERVQEAQGVLNTLPQTHWRDLEQRQIALSQLPESKQKLVSDSLDYLFNLNGMMQDFVKQVVMTSGWLRETYEYSLGQSVASVGFCLGGSLSGLLAANDASLKGAVIFYGSAPSAELIPEIQCPILGFYGEHDKRITDEVPAFGEALFLAGKPFDYHIYADAPHAFFNDTRPSFHIDAARDAFARMLTFLQHVLTKDAS</sequence>
<organism evidence="2 3">
    <name type="scientific">Paenibacillus baekrokdamisoli</name>
    <dbReference type="NCBI Taxonomy" id="1712516"/>
    <lineage>
        <taxon>Bacteria</taxon>
        <taxon>Bacillati</taxon>
        <taxon>Bacillota</taxon>
        <taxon>Bacilli</taxon>
        <taxon>Bacillales</taxon>
        <taxon>Paenibacillaceae</taxon>
        <taxon>Paenibacillus</taxon>
    </lineage>
</organism>
<dbReference type="SUPFAM" id="SSF53474">
    <property type="entry name" value="alpha/beta-Hydrolases"/>
    <property type="match status" value="1"/>
</dbReference>
<evidence type="ECO:0000313" key="2">
    <source>
        <dbReference type="EMBL" id="BBH21160.1"/>
    </source>
</evidence>
<dbReference type="InterPro" id="IPR029058">
    <property type="entry name" value="AB_hydrolase_fold"/>
</dbReference>
<dbReference type="Gene3D" id="3.40.50.1820">
    <property type="entry name" value="alpha/beta hydrolase"/>
    <property type="match status" value="1"/>
</dbReference>
<name>A0A3G9IQL9_9BACL</name>
<gene>
    <name evidence="2" type="ORF">Back11_25050</name>
</gene>
<dbReference type="AlphaFoldDB" id="A0A3G9IQL9"/>
<dbReference type="KEGG" id="pbk:Back11_25050"/>
<dbReference type="OrthoDB" id="9771666at2"/>
<dbReference type="Proteomes" id="UP000275368">
    <property type="component" value="Chromosome"/>
</dbReference>
<feature type="domain" description="Dienelactone hydrolase" evidence="1">
    <location>
        <begin position="25"/>
        <end position="270"/>
    </location>
</feature>
<accession>A0A3G9IQL9</accession>
<dbReference type="Pfam" id="PF01738">
    <property type="entry name" value="DLH"/>
    <property type="match status" value="1"/>
</dbReference>
<dbReference type="InterPro" id="IPR002925">
    <property type="entry name" value="Dienelactn_hydro"/>
</dbReference>
<dbReference type="GO" id="GO:0016787">
    <property type="term" value="F:hydrolase activity"/>
    <property type="evidence" value="ECO:0007669"/>
    <property type="project" value="InterPro"/>
</dbReference>
<evidence type="ECO:0000313" key="3">
    <source>
        <dbReference type="Proteomes" id="UP000275368"/>
    </source>
</evidence>
<protein>
    <submittedName>
        <fullName evidence="2">Carboxymethylenebutenolidase</fullName>
    </submittedName>
</protein>
<dbReference type="PANTHER" id="PTHR46623:SF6">
    <property type="entry name" value="ALPHA_BETA-HYDROLASES SUPERFAMILY PROTEIN"/>
    <property type="match status" value="1"/>
</dbReference>
<dbReference type="EMBL" id="AP019308">
    <property type="protein sequence ID" value="BBH21160.1"/>
    <property type="molecule type" value="Genomic_DNA"/>
</dbReference>
<evidence type="ECO:0000259" key="1">
    <source>
        <dbReference type="Pfam" id="PF01738"/>
    </source>
</evidence>